<evidence type="ECO:0000256" key="2">
    <source>
        <dbReference type="ARBA" id="ARBA00022475"/>
    </source>
</evidence>
<feature type="transmembrane region" description="Helical" evidence="6">
    <location>
        <begin position="627"/>
        <end position="645"/>
    </location>
</feature>
<feature type="transmembrane region" description="Helical" evidence="6">
    <location>
        <begin position="240"/>
        <end position="262"/>
    </location>
</feature>
<dbReference type="PANTHER" id="PTHR33406">
    <property type="entry name" value="MEMBRANE PROTEIN MJ1562-RELATED"/>
    <property type="match status" value="1"/>
</dbReference>
<evidence type="ECO:0000256" key="1">
    <source>
        <dbReference type="ARBA" id="ARBA00004651"/>
    </source>
</evidence>
<feature type="transmembrane region" description="Helical" evidence="6">
    <location>
        <begin position="681"/>
        <end position="703"/>
    </location>
</feature>
<feature type="transmembrane region" description="Helical" evidence="6">
    <location>
        <begin position="269"/>
        <end position="290"/>
    </location>
</feature>
<feature type="transmembrane region" description="Helical" evidence="6">
    <location>
        <begin position="715"/>
        <end position="743"/>
    </location>
</feature>
<evidence type="ECO:0000256" key="3">
    <source>
        <dbReference type="ARBA" id="ARBA00022692"/>
    </source>
</evidence>
<dbReference type="EMBL" id="MPKY01000004">
    <property type="protein sequence ID" value="OJS98054.1"/>
    <property type="molecule type" value="Genomic_DNA"/>
</dbReference>
<keyword evidence="3 6" id="KW-0812">Transmembrane</keyword>
<name>A0A1M2URS1_MARNT</name>
<comment type="subcellular location">
    <subcellularLocation>
        <location evidence="1">Cell membrane</location>
        <topology evidence="1">Multi-pass membrane protein</topology>
    </subcellularLocation>
</comment>
<feature type="domain" description="SSD" evidence="7">
    <location>
        <begin position="273"/>
        <end position="395"/>
    </location>
</feature>
<dbReference type="Pfam" id="PF03176">
    <property type="entry name" value="MMPL"/>
    <property type="match status" value="2"/>
</dbReference>
<evidence type="ECO:0000256" key="6">
    <source>
        <dbReference type="SAM" id="Phobius"/>
    </source>
</evidence>
<dbReference type="InterPro" id="IPR004869">
    <property type="entry name" value="MMPL_dom"/>
</dbReference>
<dbReference type="PROSITE" id="PS50156">
    <property type="entry name" value="SSD"/>
    <property type="match status" value="1"/>
</dbReference>
<accession>A0A1M2URS1</accession>
<protein>
    <submittedName>
        <fullName evidence="8">RND transporter</fullName>
    </submittedName>
</protein>
<feature type="transmembrane region" description="Helical" evidence="6">
    <location>
        <begin position="35"/>
        <end position="53"/>
    </location>
</feature>
<sequence length="804" mass="87451">MNMKYSPERQPSSSDLEPHSAFEKWVENAVFNNRLVVVALFVGMTLFLGYQALDLRLAASYEKMIPIDHPYIQNYLENESEVSAAGNAIRIAVENKNGTIFDREYMEVLKEISDEVLLLPGVDRAFMKSLWTPSTRWSAVTERGLDGGPVVDQGYDGSEHSINQLRQNVERSGEIGFLVSPNYRSSLLYVPLLNAESTGSEIDYQRFSDSIEDLRNRYESENIDIKVTGFAMKMGDLIEGVVKVLIFFAIAVAICAGVIFGYTRCYRSTAVIILCSLMAVLWLMGLLPTLGYALDPYSVLVPFLVFAIGISHGVQMNNRILYESDRGYDALEASRRAFRTLAKPGMAALITDAAGFAVLLVINIGAIQDLALTASLGVGVLILTNLVLLPVLISYFGVRAEKTAQAGKAESHPLWRVLSSATEKRNALIIVAFAIVLGGMGLATSQKLSIGDLEPGAPELRQDSQYNLDVAFMNEFYSASSDVLVVMIKTPPGECSTYNVLYKVDALEGRLRQMPVVESTRSFAGEVKSGLAGLAEGNLKWAEIIRNQAAINAVTARAPRELLNQSCDLLSLSVYLKDHRAETLTAVTNLVEDFASANNSENHQFLLAAGNAGIEAATNMVVSSARVEMFVIIYAVVALLVFITLRSWRGVLCAVLPLALISVLAEALMVLLGVGVKVATLPVIALGVGIGVDYALYILTVMMGKLRDGENIHDAYYHTLVSVGKVVMLAGITLSIAVGTWYFSPIKFQADMGVLLAFMFIGNMVGALLLIPALARLLLAKAGKDAPLVQAEGQELTYERSSAR</sequence>
<dbReference type="Gene3D" id="1.20.1640.10">
    <property type="entry name" value="Multidrug efflux transporter AcrB transmembrane domain"/>
    <property type="match status" value="2"/>
</dbReference>
<dbReference type="GO" id="GO:0005886">
    <property type="term" value="C:plasma membrane"/>
    <property type="evidence" value="ECO:0007669"/>
    <property type="project" value="UniProtKB-SubCell"/>
</dbReference>
<dbReference type="Proteomes" id="UP000183986">
    <property type="component" value="Unassembled WGS sequence"/>
</dbReference>
<keyword evidence="5 6" id="KW-0472">Membrane</keyword>
<reference evidence="8" key="1">
    <citation type="submission" date="2016-11" db="EMBL/GenBank/DDBJ databases">
        <title>Draft Genome Sequence of Marinobacter hydrocarbonoclasticus strain STW2, a polyaromatic aromatic hydrocarbon degrading and denitrifying bacterium from rhizosphere of Seagrass Enhalus acodoides.</title>
        <authorList>
            <person name="Ling J."/>
            <person name="Dong J."/>
        </authorList>
    </citation>
    <scope>NUCLEOTIDE SEQUENCE [LARGE SCALE GENOMIC DNA]</scope>
    <source>
        <strain evidence="8">STW2</strain>
    </source>
</reference>
<organism evidence="8 9">
    <name type="scientific">Marinobacter nauticus</name>
    <name type="common">Marinobacter hydrocarbonoclasticus</name>
    <name type="synonym">Marinobacter aquaeolei</name>
    <dbReference type="NCBI Taxonomy" id="2743"/>
    <lineage>
        <taxon>Bacteria</taxon>
        <taxon>Pseudomonadati</taxon>
        <taxon>Pseudomonadota</taxon>
        <taxon>Gammaproteobacteria</taxon>
        <taxon>Pseudomonadales</taxon>
        <taxon>Marinobacteraceae</taxon>
        <taxon>Marinobacter</taxon>
    </lineage>
</organism>
<feature type="transmembrane region" description="Helical" evidence="6">
    <location>
        <begin position="652"/>
        <end position="675"/>
    </location>
</feature>
<dbReference type="InterPro" id="IPR050545">
    <property type="entry name" value="Mycobact_MmpL"/>
</dbReference>
<gene>
    <name evidence="8" type="ORF">BEE62_17260</name>
</gene>
<evidence type="ECO:0000313" key="9">
    <source>
        <dbReference type="Proteomes" id="UP000183986"/>
    </source>
</evidence>
<evidence type="ECO:0000259" key="7">
    <source>
        <dbReference type="PROSITE" id="PS50156"/>
    </source>
</evidence>
<dbReference type="InterPro" id="IPR000731">
    <property type="entry name" value="SSD"/>
</dbReference>
<evidence type="ECO:0000256" key="5">
    <source>
        <dbReference type="ARBA" id="ARBA00023136"/>
    </source>
</evidence>
<proteinExistence type="predicted"/>
<feature type="transmembrane region" description="Helical" evidence="6">
    <location>
        <begin position="345"/>
        <end position="366"/>
    </location>
</feature>
<evidence type="ECO:0000256" key="4">
    <source>
        <dbReference type="ARBA" id="ARBA00022989"/>
    </source>
</evidence>
<feature type="transmembrane region" description="Helical" evidence="6">
    <location>
        <begin position="426"/>
        <end position="443"/>
    </location>
</feature>
<feature type="transmembrane region" description="Helical" evidence="6">
    <location>
        <begin position="296"/>
        <end position="314"/>
    </location>
</feature>
<dbReference type="AlphaFoldDB" id="A0A1M2URS1"/>
<dbReference type="SUPFAM" id="SSF82866">
    <property type="entry name" value="Multidrug efflux transporter AcrB transmembrane domain"/>
    <property type="match status" value="2"/>
</dbReference>
<keyword evidence="2" id="KW-1003">Cell membrane</keyword>
<feature type="transmembrane region" description="Helical" evidence="6">
    <location>
        <begin position="372"/>
        <end position="398"/>
    </location>
</feature>
<feature type="transmembrane region" description="Helical" evidence="6">
    <location>
        <begin position="755"/>
        <end position="779"/>
    </location>
</feature>
<keyword evidence="9" id="KW-1185">Reference proteome</keyword>
<comment type="caution">
    <text evidence="8">The sequence shown here is derived from an EMBL/GenBank/DDBJ whole genome shotgun (WGS) entry which is preliminary data.</text>
</comment>
<dbReference type="OrthoDB" id="5963930at2"/>
<evidence type="ECO:0000313" key="8">
    <source>
        <dbReference type="EMBL" id="OJS98054.1"/>
    </source>
</evidence>
<dbReference type="PANTHER" id="PTHR33406:SF10">
    <property type="entry name" value="SSD DOMAIN-CONTAINING PROTEIN"/>
    <property type="match status" value="1"/>
</dbReference>
<keyword evidence="4 6" id="KW-1133">Transmembrane helix</keyword>